<dbReference type="SUPFAM" id="SSF53474">
    <property type="entry name" value="alpha/beta-Hydrolases"/>
    <property type="match status" value="1"/>
</dbReference>
<feature type="compositionally biased region" description="Polar residues" evidence="1">
    <location>
        <begin position="300"/>
        <end position="313"/>
    </location>
</feature>
<organism evidence="3 4">
    <name type="scientific">Lepraria neglecta</name>
    <dbReference type="NCBI Taxonomy" id="209136"/>
    <lineage>
        <taxon>Eukaryota</taxon>
        <taxon>Fungi</taxon>
        <taxon>Dikarya</taxon>
        <taxon>Ascomycota</taxon>
        <taxon>Pezizomycotina</taxon>
        <taxon>Lecanoromycetes</taxon>
        <taxon>OSLEUM clade</taxon>
        <taxon>Lecanoromycetidae</taxon>
        <taxon>Lecanorales</taxon>
        <taxon>Lecanorineae</taxon>
        <taxon>Stereocaulaceae</taxon>
        <taxon>Lepraria</taxon>
    </lineage>
</organism>
<keyword evidence="4" id="KW-1185">Reference proteome</keyword>
<protein>
    <recommendedName>
        <fullName evidence="2">T6SS Phospholipase effector Tle1-like catalytic domain-containing protein</fullName>
    </recommendedName>
</protein>
<feature type="region of interest" description="Disordered" evidence="1">
    <location>
        <begin position="493"/>
        <end position="512"/>
    </location>
</feature>
<feature type="compositionally biased region" description="Basic and acidic residues" evidence="1">
    <location>
        <begin position="279"/>
        <end position="299"/>
    </location>
</feature>
<evidence type="ECO:0000259" key="2">
    <source>
        <dbReference type="Pfam" id="PF09994"/>
    </source>
</evidence>
<dbReference type="InterPro" id="IPR029058">
    <property type="entry name" value="AB_hydrolase_fold"/>
</dbReference>
<feature type="region of interest" description="Disordered" evidence="1">
    <location>
        <begin position="658"/>
        <end position="705"/>
    </location>
</feature>
<name>A0AAD9ZGB4_9LECA</name>
<comment type="caution">
    <text evidence="3">The sequence shown here is derived from an EMBL/GenBank/DDBJ whole genome shotgun (WGS) entry which is preliminary data.</text>
</comment>
<dbReference type="InterPro" id="IPR018712">
    <property type="entry name" value="Tle1-like_cat"/>
</dbReference>
<sequence length="705" mass="79494">MLQPQAFAGTQGQQGQQDGNSATSGVPVQQGPGSTAAGMQDYGPYRQRKRIILCFDGTGNKFQGTPADSNILKIYGMLDRDNGDKHYYQPGIGTYVNTRSISHTSRLARLNSWYQKAKDSAVGTSFDEHVMGAYKFLMQCYNDDDIFIFGFSRGAYVARFLAEMLDHVGLLSQGNEEMARFAWKAFAQWQEREDNTEEEKKKKKEMLDYLQAFRDTFSRPVRRIRFLGLFDTGNVPRFENAWMKRSKFPYTARSSAKVIRHAVSVDERRAKFRSDLISEAKSSHPHADHNGPPHLHRTDTNNWMTNGTKPNKTTVDRFRRRSALRPAREANRPFSPQMSTNEEDRLDPRRGTLGAQTRLRTSSPVVSQNIASDVECSSIRTTTSVNSYDEGPHADDEEDESAPQDIEELWFPGCHADLGGGWPLADGEESPLSHAPLVWMVREAQRAGLEFDGDKMLKLKCCDDDYNIPSLGLSDNAPPPATNVPEIEVTNSPSAERPDIFHSPRSEKREPGWVAGMEPEKPAPSAFHQALTAAFTKGVMHDCLEFNNGLTRSSVLSWKMMEYLPFRRMDLRPDGSWKAISLPLPMGETRDIPENAWIHHSAIRRMEANEQYRPGNLIIGGGGRGVRRPPKEMGIGQWEVHKGEGDLIGMVYRRKGPSVDKQIDKKENQNQNHVKKEGKDDDYIEGTEDHKETRVDGTKVDKGIQ</sequence>
<evidence type="ECO:0000256" key="1">
    <source>
        <dbReference type="SAM" id="MobiDB-lite"/>
    </source>
</evidence>
<feature type="region of interest" description="Disordered" evidence="1">
    <location>
        <begin position="1"/>
        <end position="41"/>
    </location>
</feature>
<feature type="compositionally biased region" description="Polar residues" evidence="1">
    <location>
        <begin position="20"/>
        <end position="33"/>
    </location>
</feature>
<dbReference type="PANTHER" id="PTHR33840:SF2">
    <property type="entry name" value="TLE1 PHOSPHOLIPASE DOMAIN-CONTAINING PROTEIN"/>
    <property type="match status" value="1"/>
</dbReference>
<dbReference type="EMBL" id="JASNWA010000003">
    <property type="protein sequence ID" value="KAK3178664.1"/>
    <property type="molecule type" value="Genomic_DNA"/>
</dbReference>
<feature type="region of interest" description="Disordered" evidence="1">
    <location>
        <begin position="381"/>
        <end position="402"/>
    </location>
</feature>
<feature type="compositionally biased region" description="Polar residues" evidence="1">
    <location>
        <begin position="354"/>
        <end position="368"/>
    </location>
</feature>
<proteinExistence type="predicted"/>
<feature type="compositionally biased region" description="Low complexity" evidence="1">
    <location>
        <begin position="1"/>
        <end position="19"/>
    </location>
</feature>
<evidence type="ECO:0000313" key="4">
    <source>
        <dbReference type="Proteomes" id="UP001276659"/>
    </source>
</evidence>
<dbReference type="AlphaFoldDB" id="A0AAD9ZGB4"/>
<feature type="region of interest" description="Disordered" evidence="1">
    <location>
        <begin position="279"/>
        <end position="368"/>
    </location>
</feature>
<feature type="domain" description="T6SS Phospholipase effector Tle1-like catalytic" evidence="2">
    <location>
        <begin position="49"/>
        <end position="443"/>
    </location>
</feature>
<accession>A0AAD9ZGB4</accession>
<gene>
    <name evidence="3" type="ORF">OEA41_000801</name>
</gene>
<dbReference type="Proteomes" id="UP001276659">
    <property type="component" value="Unassembled WGS sequence"/>
</dbReference>
<evidence type="ECO:0000313" key="3">
    <source>
        <dbReference type="EMBL" id="KAK3178664.1"/>
    </source>
</evidence>
<reference evidence="3" key="1">
    <citation type="submission" date="2022-11" db="EMBL/GenBank/DDBJ databases">
        <title>Chromosomal genome sequence assembly and mating type (MAT) locus characterization of the leprose asexual lichenized fungus Lepraria neglecta (Nyl.) Erichsen.</title>
        <authorList>
            <person name="Allen J.L."/>
            <person name="Pfeffer B."/>
        </authorList>
    </citation>
    <scope>NUCLEOTIDE SEQUENCE</scope>
    <source>
        <strain evidence="3">Allen 5258</strain>
    </source>
</reference>
<dbReference type="Pfam" id="PF09994">
    <property type="entry name" value="T6SS_Tle1-like_cat"/>
    <property type="match status" value="1"/>
</dbReference>
<dbReference type="PANTHER" id="PTHR33840">
    <property type="match status" value="1"/>
</dbReference>
<feature type="compositionally biased region" description="Basic and acidic residues" evidence="1">
    <location>
        <begin position="496"/>
        <end position="511"/>
    </location>
</feature>